<dbReference type="InterPro" id="IPR051044">
    <property type="entry name" value="MAG_DAG_Lipase"/>
</dbReference>
<protein>
    <recommendedName>
        <fullName evidence="2">Serine aminopeptidase S33 domain-containing protein</fullName>
    </recommendedName>
</protein>
<dbReference type="FunCoup" id="K3WQW8">
    <property type="interactions" value="3"/>
</dbReference>
<dbReference type="Gene3D" id="3.40.50.1820">
    <property type="entry name" value="alpha/beta hydrolase"/>
    <property type="match status" value="1"/>
</dbReference>
<dbReference type="EnsemblProtists" id="PYU1_T007360">
    <property type="protein sequence ID" value="PYU1_T007360"/>
    <property type="gene ID" value="PYU1_G007344"/>
</dbReference>
<sequence>MKMMMVVCLRPSIRKSTAEAPAVSESEQAKGGRDTPAASGVSFTPKRRRRAATASGLRQTPLHALSPALENSSMTSAIAESISMATTTRKMSRVDALRANVPSSWRAEHMPPHLRHSEGTRTNTRGQKLSYVTMFPPETTPVRGVVFFLHGINEHCRRYYHLYEQLCENGFGVLAYDLLSHGQSDTCEHRIRAHAKRFHYFVDDTNEMLAFAKEVIFPTFLKKEVYPSLPPLILSGMSFGTLVSLHTVLSEKHEFSGVVLVAPAVSVEWTTTLRVQSVFAKPLSTFLPKVKLVPGVNREWICRDKVFMEDFENDPLTVGGDLTSRMGEQSLSAMIELKKDVRVEQPDSKFCALPILIMMGSNDKVTSLSIATEFAERIANHDKEFKVFDGPYHALFDDPDKDAVFDHLIHWLHARYPEPKATTNGFSDNDNNEDKPASDVKAAVDDEKNPSVEAVVVETVVSSDATTAEKAEPQEEKVVTLEAVTTVEVAASEVKATGDVTAVEDAKTSVVEALVVEAAVSASK</sequence>
<dbReference type="eggNOG" id="KOG1455">
    <property type="taxonomic scope" value="Eukaryota"/>
</dbReference>
<dbReference type="SUPFAM" id="SSF53474">
    <property type="entry name" value="alpha/beta-Hydrolases"/>
    <property type="match status" value="1"/>
</dbReference>
<dbReference type="Proteomes" id="UP000019132">
    <property type="component" value="Unassembled WGS sequence"/>
</dbReference>
<dbReference type="STRING" id="431595.K3WQW8"/>
<name>K3WQW8_GLOUD</name>
<dbReference type="VEuPathDB" id="FungiDB:PYU1_G007344"/>
<evidence type="ECO:0000259" key="2">
    <source>
        <dbReference type="Pfam" id="PF12146"/>
    </source>
</evidence>
<dbReference type="AlphaFoldDB" id="K3WQW8"/>
<organism evidence="3 4">
    <name type="scientific">Globisporangium ultimum (strain ATCC 200006 / CBS 805.95 / DAOM BR144)</name>
    <name type="common">Pythium ultimum</name>
    <dbReference type="NCBI Taxonomy" id="431595"/>
    <lineage>
        <taxon>Eukaryota</taxon>
        <taxon>Sar</taxon>
        <taxon>Stramenopiles</taxon>
        <taxon>Oomycota</taxon>
        <taxon>Peronosporomycetes</taxon>
        <taxon>Pythiales</taxon>
        <taxon>Pythiaceae</taxon>
        <taxon>Globisporangium</taxon>
    </lineage>
</organism>
<dbReference type="InterPro" id="IPR029058">
    <property type="entry name" value="AB_hydrolase_fold"/>
</dbReference>
<reference evidence="4" key="2">
    <citation type="submission" date="2010-04" db="EMBL/GenBank/DDBJ databases">
        <authorList>
            <person name="Buell R."/>
            <person name="Hamilton J."/>
            <person name="Hostetler J."/>
        </authorList>
    </citation>
    <scope>NUCLEOTIDE SEQUENCE [LARGE SCALE GENOMIC DNA]</scope>
    <source>
        <strain evidence="4">DAOM:BR144</strain>
    </source>
</reference>
<keyword evidence="4" id="KW-1185">Reference proteome</keyword>
<evidence type="ECO:0000313" key="3">
    <source>
        <dbReference type="EnsemblProtists" id="PYU1_T007360"/>
    </source>
</evidence>
<feature type="region of interest" description="Disordered" evidence="1">
    <location>
        <begin position="420"/>
        <end position="446"/>
    </location>
</feature>
<evidence type="ECO:0000313" key="4">
    <source>
        <dbReference type="Proteomes" id="UP000019132"/>
    </source>
</evidence>
<reference evidence="4" key="1">
    <citation type="journal article" date="2010" name="Genome Biol.">
        <title>Genome sequence of the necrotrophic plant pathogen Pythium ultimum reveals original pathogenicity mechanisms and effector repertoire.</title>
        <authorList>
            <person name="Levesque C.A."/>
            <person name="Brouwer H."/>
            <person name="Cano L."/>
            <person name="Hamilton J.P."/>
            <person name="Holt C."/>
            <person name="Huitema E."/>
            <person name="Raffaele S."/>
            <person name="Robideau G.P."/>
            <person name="Thines M."/>
            <person name="Win J."/>
            <person name="Zerillo M.M."/>
            <person name="Beakes G.W."/>
            <person name="Boore J.L."/>
            <person name="Busam D."/>
            <person name="Dumas B."/>
            <person name="Ferriera S."/>
            <person name="Fuerstenberg S.I."/>
            <person name="Gachon C.M."/>
            <person name="Gaulin E."/>
            <person name="Govers F."/>
            <person name="Grenville-Briggs L."/>
            <person name="Horner N."/>
            <person name="Hostetler J."/>
            <person name="Jiang R.H."/>
            <person name="Johnson J."/>
            <person name="Krajaejun T."/>
            <person name="Lin H."/>
            <person name="Meijer H.J."/>
            <person name="Moore B."/>
            <person name="Morris P."/>
            <person name="Phuntmart V."/>
            <person name="Puiu D."/>
            <person name="Shetty J."/>
            <person name="Stajich J.E."/>
            <person name="Tripathy S."/>
            <person name="Wawra S."/>
            <person name="van West P."/>
            <person name="Whitty B.R."/>
            <person name="Coutinho P.M."/>
            <person name="Henrissat B."/>
            <person name="Martin F."/>
            <person name="Thomas P.D."/>
            <person name="Tyler B.M."/>
            <person name="De Vries R.P."/>
            <person name="Kamoun S."/>
            <person name="Yandell M."/>
            <person name="Tisserat N."/>
            <person name="Buell C.R."/>
        </authorList>
    </citation>
    <scope>NUCLEOTIDE SEQUENCE</scope>
    <source>
        <strain evidence="4">DAOM:BR144</strain>
    </source>
</reference>
<evidence type="ECO:0000256" key="1">
    <source>
        <dbReference type="SAM" id="MobiDB-lite"/>
    </source>
</evidence>
<feature type="region of interest" description="Disordered" evidence="1">
    <location>
        <begin position="14"/>
        <end position="68"/>
    </location>
</feature>
<feature type="compositionally biased region" description="Basic and acidic residues" evidence="1">
    <location>
        <begin position="432"/>
        <end position="446"/>
    </location>
</feature>
<dbReference type="HOGENOM" id="CLU_026209_7_0_1"/>
<dbReference type="EMBL" id="GL376629">
    <property type="status" value="NOT_ANNOTATED_CDS"/>
    <property type="molecule type" value="Genomic_DNA"/>
</dbReference>
<feature type="domain" description="Serine aminopeptidase S33" evidence="2">
    <location>
        <begin position="141"/>
        <end position="400"/>
    </location>
</feature>
<dbReference type="PANTHER" id="PTHR11614">
    <property type="entry name" value="PHOSPHOLIPASE-RELATED"/>
    <property type="match status" value="1"/>
</dbReference>
<dbReference type="Pfam" id="PF12146">
    <property type="entry name" value="Hydrolase_4"/>
    <property type="match status" value="1"/>
</dbReference>
<accession>K3WQW8</accession>
<proteinExistence type="predicted"/>
<dbReference type="InParanoid" id="K3WQW8"/>
<reference evidence="3" key="3">
    <citation type="submission" date="2015-02" db="UniProtKB">
        <authorList>
            <consortium name="EnsemblProtists"/>
        </authorList>
    </citation>
    <scope>IDENTIFICATION</scope>
    <source>
        <strain evidence="3">DAOM BR144</strain>
    </source>
</reference>
<dbReference type="InterPro" id="IPR022742">
    <property type="entry name" value="Hydrolase_4"/>
</dbReference>